<evidence type="ECO:0000313" key="8">
    <source>
        <dbReference type="EMBL" id="AXA85098.1"/>
    </source>
</evidence>
<evidence type="ECO:0000256" key="6">
    <source>
        <dbReference type="SAM" id="Phobius"/>
    </source>
</evidence>
<evidence type="ECO:0000256" key="4">
    <source>
        <dbReference type="ARBA" id="ARBA00022989"/>
    </source>
</evidence>
<feature type="transmembrane region" description="Helical" evidence="6">
    <location>
        <begin position="101"/>
        <end position="122"/>
    </location>
</feature>
<name>A0A344J7T8_9GAMM</name>
<keyword evidence="9" id="KW-1185">Reference proteome</keyword>
<proteinExistence type="predicted"/>
<dbReference type="GO" id="GO:0005886">
    <property type="term" value="C:plasma membrane"/>
    <property type="evidence" value="ECO:0007669"/>
    <property type="project" value="UniProtKB-SubCell"/>
</dbReference>
<dbReference type="OrthoDB" id="9793824at2"/>
<feature type="transmembrane region" description="Helical" evidence="6">
    <location>
        <begin position="204"/>
        <end position="228"/>
    </location>
</feature>
<accession>A0A344J7T8</accession>
<keyword evidence="5 6" id="KW-0472">Membrane</keyword>
<evidence type="ECO:0000256" key="5">
    <source>
        <dbReference type="ARBA" id="ARBA00023136"/>
    </source>
</evidence>
<evidence type="ECO:0000256" key="2">
    <source>
        <dbReference type="ARBA" id="ARBA00022475"/>
    </source>
</evidence>
<dbReference type="PANTHER" id="PTHR36115">
    <property type="entry name" value="PROLINE-RICH ANTIGEN HOMOLOG-RELATED"/>
    <property type="match status" value="1"/>
</dbReference>
<feature type="domain" description="RDD" evidence="7">
    <location>
        <begin position="15"/>
        <end position="190"/>
    </location>
</feature>
<evidence type="ECO:0000256" key="1">
    <source>
        <dbReference type="ARBA" id="ARBA00004651"/>
    </source>
</evidence>
<dbReference type="InterPro" id="IPR051791">
    <property type="entry name" value="Pra-immunoreactive"/>
</dbReference>
<keyword evidence="2" id="KW-1003">Cell membrane</keyword>
<keyword evidence="3 6" id="KW-0812">Transmembrane</keyword>
<comment type="subcellular location">
    <subcellularLocation>
        <location evidence="1">Cell membrane</location>
        <topology evidence="1">Multi-pass membrane protein</topology>
    </subcellularLocation>
</comment>
<dbReference type="Proteomes" id="UP000251842">
    <property type="component" value="Chromosome"/>
</dbReference>
<evidence type="ECO:0000256" key="3">
    <source>
        <dbReference type="ARBA" id="ARBA00022692"/>
    </source>
</evidence>
<dbReference type="EMBL" id="CP029556">
    <property type="protein sequence ID" value="AXA85098.1"/>
    <property type="molecule type" value="Genomic_DNA"/>
</dbReference>
<evidence type="ECO:0000259" key="7">
    <source>
        <dbReference type="Pfam" id="PF06271"/>
    </source>
</evidence>
<dbReference type="AlphaFoldDB" id="A0A344J7T8"/>
<dbReference type="KEGG" id="lue:DCD74_10755"/>
<reference evidence="9" key="1">
    <citation type="submission" date="2018-05" db="EMBL/GenBank/DDBJ databases">
        <title>Luteimonas pekinense sp. nov., isolated from human Meibomian gland secretions, Beijing, China.</title>
        <authorList>
            <person name="Wen T."/>
            <person name="Bai H."/>
            <person name="Lv H."/>
        </authorList>
    </citation>
    <scope>NUCLEOTIDE SEQUENCE [LARGE SCALE GENOMIC DNA]</scope>
    <source>
        <strain evidence="9">83-4</strain>
    </source>
</reference>
<evidence type="ECO:0000313" key="9">
    <source>
        <dbReference type="Proteomes" id="UP000251842"/>
    </source>
</evidence>
<dbReference type="InterPro" id="IPR010432">
    <property type="entry name" value="RDD"/>
</dbReference>
<keyword evidence="4 6" id="KW-1133">Transmembrane helix</keyword>
<feature type="transmembrane region" description="Helical" evidence="6">
    <location>
        <begin position="23"/>
        <end position="44"/>
    </location>
</feature>
<dbReference type="Pfam" id="PF06271">
    <property type="entry name" value="RDD"/>
    <property type="match status" value="1"/>
</dbReference>
<sequence>MPPTPPPVEPAPRLPAGLWPRTVAWLVDAGIVGLMTIGMSMWLPGARWPALVERWQALGTTMGRWMREAAERGDDPLTMLAALYASNGPIRPAIHAVVTSLHAWLWPPLAVFVLLGALYWPWLERGEKSATFGKRLLGLEARDATGARLSWGRALARHLAGTLSWLSLNIGHLLAASAPGHRALHDRIAGTQVVWVGAARRVPAWGWLLVAVAMLLPLVVAWAAVAALSSAMQAALLG</sequence>
<dbReference type="RefSeq" id="WP_112927309.1">
    <property type="nucleotide sequence ID" value="NZ_CP029556.1"/>
</dbReference>
<gene>
    <name evidence="8" type="ORF">DCD74_10755</name>
</gene>
<organism evidence="8 9">
    <name type="scientific">Solilutibacter oculi</name>
    <dbReference type="NCBI Taxonomy" id="2698682"/>
    <lineage>
        <taxon>Bacteria</taxon>
        <taxon>Pseudomonadati</taxon>
        <taxon>Pseudomonadota</taxon>
        <taxon>Gammaproteobacteria</taxon>
        <taxon>Lysobacterales</taxon>
        <taxon>Lysobacteraceae</taxon>
        <taxon>Solilutibacter</taxon>
    </lineage>
</organism>
<protein>
    <recommendedName>
        <fullName evidence="7">RDD domain-containing protein</fullName>
    </recommendedName>
</protein>